<dbReference type="InterPro" id="IPR050327">
    <property type="entry name" value="Proton-linked_MCT"/>
</dbReference>
<feature type="transmembrane region" description="Helical" evidence="4">
    <location>
        <begin position="55"/>
        <end position="75"/>
    </location>
</feature>
<gene>
    <name evidence="6" type="ORF">ACFO1V_10950</name>
</gene>
<dbReference type="PANTHER" id="PTHR11360:SF290">
    <property type="entry name" value="MONOCARBOXYLATE MFS PERMEASE"/>
    <property type="match status" value="1"/>
</dbReference>
<feature type="transmembrane region" description="Helical" evidence="4">
    <location>
        <begin position="321"/>
        <end position="343"/>
    </location>
</feature>
<protein>
    <submittedName>
        <fullName evidence="6">MFS transporter</fullName>
    </submittedName>
</protein>
<keyword evidence="2 4" id="KW-1133">Transmembrane helix</keyword>
<name>A0ABV9H5R9_9HYPH</name>
<evidence type="ECO:0000313" key="6">
    <source>
        <dbReference type="EMBL" id="MFC4625724.1"/>
    </source>
</evidence>
<feature type="transmembrane region" description="Helical" evidence="4">
    <location>
        <begin position="144"/>
        <end position="166"/>
    </location>
</feature>
<reference evidence="7" key="1">
    <citation type="journal article" date="2019" name="Int. J. Syst. Evol. Microbiol.">
        <title>The Global Catalogue of Microorganisms (GCM) 10K type strain sequencing project: providing services to taxonomists for standard genome sequencing and annotation.</title>
        <authorList>
            <consortium name="The Broad Institute Genomics Platform"/>
            <consortium name="The Broad Institute Genome Sequencing Center for Infectious Disease"/>
            <person name="Wu L."/>
            <person name="Ma J."/>
        </authorList>
    </citation>
    <scope>NUCLEOTIDE SEQUENCE [LARGE SCALE GENOMIC DNA]</scope>
    <source>
        <strain evidence="7">CGMCC 1.15731</strain>
    </source>
</reference>
<dbReference type="PROSITE" id="PS50850">
    <property type="entry name" value="MFS"/>
    <property type="match status" value="1"/>
</dbReference>
<dbReference type="SUPFAM" id="SSF103473">
    <property type="entry name" value="MFS general substrate transporter"/>
    <property type="match status" value="1"/>
</dbReference>
<evidence type="ECO:0000256" key="1">
    <source>
        <dbReference type="ARBA" id="ARBA00022692"/>
    </source>
</evidence>
<keyword evidence="7" id="KW-1185">Reference proteome</keyword>
<feature type="transmembrane region" description="Helical" evidence="4">
    <location>
        <begin position="20"/>
        <end position="43"/>
    </location>
</feature>
<dbReference type="InterPro" id="IPR020846">
    <property type="entry name" value="MFS_dom"/>
</dbReference>
<evidence type="ECO:0000256" key="4">
    <source>
        <dbReference type="SAM" id="Phobius"/>
    </source>
</evidence>
<dbReference type="InterPro" id="IPR011701">
    <property type="entry name" value="MFS"/>
</dbReference>
<comment type="caution">
    <text evidence="6">The sequence shown here is derived from an EMBL/GenBank/DDBJ whole genome shotgun (WGS) entry which is preliminary data.</text>
</comment>
<feature type="transmembrane region" description="Helical" evidence="4">
    <location>
        <begin position="112"/>
        <end position="132"/>
    </location>
</feature>
<feature type="domain" description="Major facilitator superfamily (MFS) profile" evidence="5">
    <location>
        <begin position="21"/>
        <end position="423"/>
    </location>
</feature>
<organism evidence="6 7">
    <name type="scientific">Daeguia caeni</name>
    <dbReference type="NCBI Taxonomy" id="439612"/>
    <lineage>
        <taxon>Bacteria</taxon>
        <taxon>Pseudomonadati</taxon>
        <taxon>Pseudomonadota</taxon>
        <taxon>Alphaproteobacteria</taxon>
        <taxon>Hyphomicrobiales</taxon>
        <taxon>Brucellaceae</taxon>
        <taxon>Daeguia</taxon>
    </lineage>
</organism>
<dbReference type="PANTHER" id="PTHR11360">
    <property type="entry name" value="MONOCARBOXYLATE TRANSPORTER"/>
    <property type="match status" value="1"/>
</dbReference>
<evidence type="ECO:0000256" key="3">
    <source>
        <dbReference type="ARBA" id="ARBA00023136"/>
    </source>
</evidence>
<sequence>MISTRLAAFLAKHNIHYGWIVAAITFLTMLVTAAAMGSAGILIEPLQREFGWTNANISFAMALRLVLFGLMGPFAAAFMNQFGLRRVIAAALAMITSGILGSIFMTEEWQMVALWGIIIGLGTGMTALVLGATVAARWFEQRRGLVVGLMTASNATGQLVFMPILASVAQEIGWRTSLAVVVGLLTTTLLLVLLFMRDTPADVGLKPYGRTAPMPAPEPKKSFGAMAMQPLVTLRDVSSSTTFWVLFLTFFVCGFSTNGLIQTHWISLCGDFGIAPVGAAGILAVVGLFDLAGTIGAGWLSDRFDNRWLLFWFYTLRGLSLIYLTFTNFTVAELALFAIFYGLDWVATVPPTVKLAADRFGPELAGMVFGWVFTGHQVGAAAAAAFAGFVRTDYDSYTPALILAGALCFAAGAMVFLISRTAPSKTALQNS</sequence>
<evidence type="ECO:0000259" key="5">
    <source>
        <dbReference type="PROSITE" id="PS50850"/>
    </source>
</evidence>
<dbReference type="InterPro" id="IPR036259">
    <property type="entry name" value="MFS_trans_sf"/>
</dbReference>
<keyword evidence="3 4" id="KW-0472">Membrane</keyword>
<feature type="transmembrane region" description="Helical" evidence="4">
    <location>
        <begin position="397"/>
        <end position="418"/>
    </location>
</feature>
<dbReference type="EMBL" id="JBHSEL010000109">
    <property type="protein sequence ID" value="MFC4625724.1"/>
    <property type="molecule type" value="Genomic_DNA"/>
</dbReference>
<feature type="transmembrane region" description="Helical" evidence="4">
    <location>
        <begin position="87"/>
        <end position="106"/>
    </location>
</feature>
<dbReference type="Proteomes" id="UP001596042">
    <property type="component" value="Unassembled WGS sequence"/>
</dbReference>
<evidence type="ECO:0000256" key="2">
    <source>
        <dbReference type="ARBA" id="ARBA00022989"/>
    </source>
</evidence>
<feature type="transmembrane region" description="Helical" evidence="4">
    <location>
        <begin position="243"/>
        <end position="261"/>
    </location>
</feature>
<dbReference type="RefSeq" id="WP_374834018.1">
    <property type="nucleotide sequence ID" value="NZ_JBHEEZ010000037.1"/>
</dbReference>
<evidence type="ECO:0000313" key="7">
    <source>
        <dbReference type="Proteomes" id="UP001596042"/>
    </source>
</evidence>
<dbReference type="Gene3D" id="1.20.1250.20">
    <property type="entry name" value="MFS general substrate transporter like domains"/>
    <property type="match status" value="2"/>
</dbReference>
<keyword evidence="1 4" id="KW-0812">Transmembrane</keyword>
<feature type="transmembrane region" description="Helical" evidence="4">
    <location>
        <begin position="368"/>
        <end position="390"/>
    </location>
</feature>
<feature type="transmembrane region" description="Helical" evidence="4">
    <location>
        <begin position="172"/>
        <end position="196"/>
    </location>
</feature>
<dbReference type="CDD" id="cd17355">
    <property type="entry name" value="MFS_YcxA_like"/>
    <property type="match status" value="1"/>
</dbReference>
<proteinExistence type="predicted"/>
<feature type="transmembrane region" description="Helical" evidence="4">
    <location>
        <begin position="273"/>
        <end position="300"/>
    </location>
</feature>
<dbReference type="Pfam" id="PF07690">
    <property type="entry name" value="MFS_1"/>
    <property type="match status" value="1"/>
</dbReference>
<accession>A0ABV9H5R9</accession>